<dbReference type="SUPFAM" id="SSF57701">
    <property type="entry name" value="Zn2/Cys6 DNA-binding domain"/>
    <property type="match status" value="1"/>
</dbReference>
<evidence type="ECO:0000259" key="4">
    <source>
        <dbReference type="PROSITE" id="PS50048"/>
    </source>
</evidence>
<evidence type="ECO:0000313" key="5">
    <source>
        <dbReference type="EMBL" id="PMD60473.1"/>
    </source>
</evidence>
<evidence type="ECO:0000256" key="2">
    <source>
        <dbReference type="SAM" id="MobiDB-lite"/>
    </source>
</evidence>
<gene>
    <name evidence="5" type="ORF">K444DRAFT_612621</name>
</gene>
<dbReference type="PANTHER" id="PTHR47784">
    <property type="entry name" value="STEROL UPTAKE CONTROL PROTEIN 2"/>
    <property type="match status" value="1"/>
</dbReference>
<dbReference type="OrthoDB" id="5386330at2759"/>
<keyword evidence="6" id="KW-1185">Reference proteome</keyword>
<dbReference type="Proteomes" id="UP000235371">
    <property type="component" value="Unassembled WGS sequence"/>
</dbReference>
<dbReference type="RefSeq" id="XP_024737377.1">
    <property type="nucleotide sequence ID" value="XM_024880175.1"/>
</dbReference>
<feature type="region of interest" description="Disordered" evidence="2">
    <location>
        <begin position="54"/>
        <end position="75"/>
    </location>
</feature>
<keyword evidence="3" id="KW-0812">Transmembrane</keyword>
<dbReference type="SMART" id="SM00066">
    <property type="entry name" value="GAL4"/>
    <property type="match status" value="1"/>
</dbReference>
<dbReference type="PANTHER" id="PTHR47784:SF5">
    <property type="entry name" value="STEROL UPTAKE CONTROL PROTEIN 2"/>
    <property type="match status" value="1"/>
</dbReference>
<organism evidence="5 6">
    <name type="scientific">Hyaloscypha bicolor E</name>
    <dbReference type="NCBI Taxonomy" id="1095630"/>
    <lineage>
        <taxon>Eukaryota</taxon>
        <taxon>Fungi</taxon>
        <taxon>Dikarya</taxon>
        <taxon>Ascomycota</taxon>
        <taxon>Pezizomycotina</taxon>
        <taxon>Leotiomycetes</taxon>
        <taxon>Helotiales</taxon>
        <taxon>Hyaloscyphaceae</taxon>
        <taxon>Hyaloscypha</taxon>
        <taxon>Hyaloscypha bicolor</taxon>
    </lineage>
</organism>
<dbReference type="CDD" id="cd00067">
    <property type="entry name" value="GAL4"/>
    <property type="match status" value="1"/>
</dbReference>
<dbReference type="PROSITE" id="PS00463">
    <property type="entry name" value="ZN2_CY6_FUNGAL_1"/>
    <property type="match status" value="1"/>
</dbReference>
<dbReference type="GO" id="GO:0008270">
    <property type="term" value="F:zinc ion binding"/>
    <property type="evidence" value="ECO:0007669"/>
    <property type="project" value="InterPro"/>
</dbReference>
<evidence type="ECO:0000256" key="1">
    <source>
        <dbReference type="ARBA" id="ARBA00023242"/>
    </source>
</evidence>
<dbReference type="GeneID" id="36588252"/>
<accession>A0A2J6TBV5</accession>
<dbReference type="InterPro" id="IPR053157">
    <property type="entry name" value="Sterol_Uptake_Regulator"/>
</dbReference>
<feature type="compositionally biased region" description="Polar residues" evidence="2">
    <location>
        <begin position="54"/>
        <end position="71"/>
    </location>
</feature>
<keyword evidence="3" id="KW-0472">Membrane</keyword>
<keyword evidence="3" id="KW-1133">Transmembrane helix</keyword>
<dbReference type="PROSITE" id="PS50048">
    <property type="entry name" value="ZN2_CY6_FUNGAL_2"/>
    <property type="match status" value="1"/>
</dbReference>
<evidence type="ECO:0000313" key="6">
    <source>
        <dbReference type="Proteomes" id="UP000235371"/>
    </source>
</evidence>
<dbReference type="InterPro" id="IPR001138">
    <property type="entry name" value="Zn2Cys6_DnaBD"/>
</dbReference>
<protein>
    <recommendedName>
        <fullName evidence="4">Zn(2)-C6 fungal-type domain-containing protein</fullName>
    </recommendedName>
</protein>
<dbReference type="EMBL" id="KZ613790">
    <property type="protein sequence ID" value="PMD60473.1"/>
    <property type="molecule type" value="Genomic_DNA"/>
</dbReference>
<dbReference type="Pfam" id="PF00172">
    <property type="entry name" value="Zn_clus"/>
    <property type="match status" value="1"/>
</dbReference>
<dbReference type="InterPro" id="IPR021858">
    <property type="entry name" value="Fun_TF"/>
</dbReference>
<dbReference type="InParanoid" id="A0A2J6TBV5"/>
<sequence>MSSRRTHSKSRHGCSQCKSAHIKCDLAQPTCGKCARTGKSCQFPNLVNGRLPNIPSTISRHGSPRSSSLLSTVPPPDETTIAPSVLYPSEVGIVAWDDLELLHHYLTVTSTTLANRNDLRQMWQIQIPKLALKQKVLMHSLLGVAALHIASSRPESQSSYIERAIRHHNIALREYSCQLHSMTRENSASLFVCATLIVIFALNLAMSRPHEEPMGPIEEILGIFTLLRGVPFVLGETWSWIQESEVEPMFRGREVDDTIILADDIANSVDLLEERNRISSIECSGADTYARAIQELKVYFKLLSSKDLDRDHGMVLSWPISVGREYIALLGSREQMALVILAHYAVILHEIRDTWWAMGWGRKLIQEVCQVVDIEWKSLIAWPMDKIMIGR</sequence>
<proteinExistence type="predicted"/>
<feature type="transmembrane region" description="Helical" evidence="3">
    <location>
        <begin position="188"/>
        <end position="206"/>
    </location>
</feature>
<feature type="domain" description="Zn(2)-C6 fungal-type" evidence="4">
    <location>
        <begin position="13"/>
        <end position="43"/>
    </location>
</feature>
<dbReference type="AlphaFoldDB" id="A0A2J6TBV5"/>
<dbReference type="GO" id="GO:0001228">
    <property type="term" value="F:DNA-binding transcription activator activity, RNA polymerase II-specific"/>
    <property type="evidence" value="ECO:0007669"/>
    <property type="project" value="TreeGrafter"/>
</dbReference>
<name>A0A2J6TBV5_9HELO</name>
<dbReference type="Pfam" id="PF11951">
    <property type="entry name" value="Fungal_trans_2"/>
    <property type="match status" value="1"/>
</dbReference>
<dbReference type="Gene3D" id="4.10.240.10">
    <property type="entry name" value="Zn(2)-C6 fungal-type DNA-binding domain"/>
    <property type="match status" value="1"/>
</dbReference>
<keyword evidence="1" id="KW-0539">Nucleus</keyword>
<reference evidence="5 6" key="1">
    <citation type="submission" date="2016-04" db="EMBL/GenBank/DDBJ databases">
        <title>A degradative enzymes factory behind the ericoid mycorrhizal symbiosis.</title>
        <authorList>
            <consortium name="DOE Joint Genome Institute"/>
            <person name="Martino E."/>
            <person name="Morin E."/>
            <person name="Grelet G."/>
            <person name="Kuo A."/>
            <person name="Kohler A."/>
            <person name="Daghino S."/>
            <person name="Barry K."/>
            <person name="Choi C."/>
            <person name="Cichocki N."/>
            <person name="Clum A."/>
            <person name="Copeland A."/>
            <person name="Hainaut M."/>
            <person name="Haridas S."/>
            <person name="Labutti K."/>
            <person name="Lindquist E."/>
            <person name="Lipzen A."/>
            <person name="Khouja H.-R."/>
            <person name="Murat C."/>
            <person name="Ohm R."/>
            <person name="Olson A."/>
            <person name="Spatafora J."/>
            <person name="Veneault-Fourrey C."/>
            <person name="Henrissat B."/>
            <person name="Grigoriev I."/>
            <person name="Martin F."/>
            <person name="Perotto S."/>
        </authorList>
    </citation>
    <scope>NUCLEOTIDE SEQUENCE [LARGE SCALE GENOMIC DNA]</scope>
    <source>
        <strain evidence="5 6">E</strain>
    </source>
</reference>
<evidence type="ECO:0000256" key="3">
    <source>
        <dbReference type="SAM" id="Phobius"/>
    </source>
</evidence>
<dbReference type="InterPro" id="IPR036864">
    <property type="entry name" value="Zn2-C6_fun-type_DNA-bd_sf"/>
</dbReference>